<accession>A0ABD0JH86</accession>
<keyword evidence="2" id="KW-1185">Reference proteome</keyword>
<evidence type="ECO:0000313" key="2">
    <source>
        <dbReference type="Proteomes" id="UP001519460"/>
    </source>
</evidence>
<protein>
    <submittedName>
        <fullName evidence="1">Uncharacterized protein</fullName>
    </submittedName>
</protein>
<gene>
    <name evidence="1" type="ORF">BaRGS_00034666</name>
</gene>
<dbReference type="EMBL" id="JACVVK020000448">
    <property type="protein sequence ID" value="KAK7474060.1"/>
    <property type="molecule type" value="Genomic_DNA"/>
</dbReference>
<feature type="non-terminal residue" evidence="1">
    <location>
        <position position="71"/>
    </location>
</feature>
<proteinExistence type="predicted"/>
<evidence type="ECO:0000313" key="1">
    <source>
        <dbReference type="EMBL" id="KAK7474060.1"/>
    </source>
</evidence>
<organism evidence="1 2">
    <name type="scientific">Batillaria attramentaria</name>
    <dbReference type="NCBI Taxonomy" id="370345"/>
    <lineage>
        <taxon>Eukaryota</taxon>
        <taxon>Metazoa</taxon>
        <taxon>Spiralia</taxon>
        <taxon>Lophotrochozoa</taxon>
        <taxon>Mollusca</taxon>
        <taxon>Gastropoda</taxon>
        <taxon>Caenogastropoda</taxon>
        <taxon>Sorbeoconcha</taxon>
        <taxon>Cerithioidea</taxon>
        <taxon>Batillariidae</taxon>
        <taxon>Batillaria</taxon>
    </lineage>
</organism>
<dbReference type="AlphaFoldDB" id="A0ABD0JH86"/>
<name>A0ABD0JH86_9CAEN</name>
<dbReference type="Proteomes" id="UP001519460">
    <property type="component" value="Unassembled WGS sequence"/>
</dbReference>
<comment type="caution">
    <text evidence="1">The sequence shown here is derived from an EMBL/GenBank/DDBJ whole genome shotgun (WGS) entry which is preliminary data.</text>
</comment>
<reference evidence="1 2" key="1">
    <citation type="journal article" date="2023" name="Sci. Data">
        <title>Genome assembly of the Korean intertidal mud-creeper Batillaria attramentaria.</title>
        <authorList>
            <person name="Patra A.K."/>
            <person name="Ho P.T."/>
            <person name="Jun S."/>
            <person name="Lee S.J."/>
            <person name="Kim Y."/>
            <person name="Won Y.J."/>
        </authorList>
    </citation>
    <scope>NUCLEOTIDE SEQUENCE [LARGE SCALE GENOMIC DNA]</scope>
    <source>
        <strain evidence="1">Wonlab-2016</strain>
    </source>
</reference>
<sequence length="71" mass="7451">MDHKSGDRRAGLCTSVPATTTTTTTVSASPFADFSLNPTVYMLLLCSFVHSSSALVHSGLVFSFPPSVETA</sequence>